<feature type="compositionally biased region" description="Polar residues" evidence="1">
    <location>
        <begin position="1"/>
        <end position="12"/>
    </location>
</feature>
<dbReference type="EMBL" id="STGY01000025">
    <property type="protein sequence ID" value="THV42370.1"/>
    <property type="molecule type" value="Genomic_DNA"/>
</dbReference>
<evidence type="ECO:0000256" key="1">
    <source>
        <dbReference type="SAM" id="MobiDB-lite"/>
    </source>
</evidence>
<evidence type="ECO:0000313" key="2">
    <source>
        <dbReference type="EMBL" id="THV42370.1"/>
    </source>
</evidence>
<gene>
    <name evidence="2" type="ORF">FAB82_06865</name>
</gene>
<feature type="region of interest" description="Disordered" evidence="1">
    <location>
        <begin position="56"/>
        <end position="82"/>
    </location>
</feature>
<proteinExistence type="predicted"/>
<dbReference type="Proteomes" id="UP000308760">
    <property type="component" value="Unassembled WGS sequence"/>
</dbReference>
<reference evidence="2 3" key="2">
    <citation type="submission" date="2019-05" db="EMBL/GenBank/DDBJ databases">
        <title>Glycomyces buryatensis sp. nov.</title>
        <authorList>
            <person name="Nikitina E."/>
        </authorList>
    </citation>
    <scope>NUCLEOTIDE SEQUENCE [LARGE SCALE GENOMIC DNA]</scope>
    <source>
        <strain evidence="2 3">18</strain>
    </source>
</reference>
<reference evidence="3" key="1">
    <citation type="submission" date="2019-04" db="EMBL/GenBank/DDBJ databases">
        <title>Nocardioides xinjiangensis sp. nov.</title>
        <authorList>
            <person name="Liu S."/>
        </authorList>
    </citation>
    <scope>NUCLEOTIDE SEQUENCE [LARGE SCALE GENOMIC DNA]</scope>
    <source>
        <strain evidence="3">18</strain>
    </source>
</reference>
<feature type="region of interest" description="Disordered" evidence="1">
    <location>
        <begin position="1"/>
        <end position="44"/>
    </location>
</feature>
<dbReference type="AlphaFoldDB" id="A0A4S8QDI2"/>
<organism evidence="2 3">
    <name type="scientific">Glycomyces buryatensis</name>
    <dbReference type="NCBI Taxonomy" id="2570927"/>
    <lineage>
        <taxon>Bacteria</taxon>
        <taxon>Bacillati</taxon>
        <taxon>Actinomycetota</taxon>
        <taxon>Actinomycetes</taxon>
        <taxon>Glycomycetales</taxon>
        <taxon>Glycomycetaceae</taxon>
        <taxon>Glycomyces</taxon>
    </lineage>
</organism>
<protein>
    <submittedName>
        <fullName evidence="2">Uncharacterized protein</fullName>
    </submittedName>
</protein>
<accession>A0A4S8QDI2</accession>
<name>A0A4S8QDI2_9ACTN</name>
<evidence type="ECO:0000313" key="3">
    <source>
        <dbReference type="Proteomes" id="UP000308760"/>
    </source>
</evidence>
<sequence length="82" mass="8610">MRIRTSCATTQPKIAPHTRSTREAVQPVPMPSMTAPSMTGRAAPAPAAATYRARTAQNAALSSSTSRPIARSMAERSAIGSR</sequence>
<keyword evidence="3" id="KW-1185">Reference proteome</keyword>
<comment type="caution">
    <text evidence="2">The sequence shown here is derived from an EMBL/GenBank/DDBJ whole genome shotgun (WGS) entry which is preliminary data.</text>
</comment>